<gene>
    <name evidence="7" type="ORF">JOC83_003490</name>
</gene>
<organism evidence="7 8">
    <name type="scientific">Priestia iocasae</name>
    <dbReference type="NCBI Taxonomy" id="2291674"/>
    <lineage>
        <taxon>Bacteria</taxon>
        <taxon>Bacillati</taxon>
        <taxon>Bacillota</taxon>
        <taxon>Bacilli</taxon>
        <taxon>Bacillales</taxon>
        <taxon>Bacillaceae</taxon>
        <taxon>Priestia</taxon>
    </lineage>
</organism>
<keyword evidence="3" id="KW-0663">Pyridoxal phosphate</keyword>
<dbReference type="InterPro" id="IPR027619">
    <property type="entry name" value="C-S_lyase_PatB-like"/>
</dbReference>
<comment type="cofactor">
    <cofactor evidence="1">
        <name>pyridoxal 5'-phosphate</name>
        <dbReference type="ChEBI" id="CHEBI:597326"/>
    </cofactor>
</comment>
<dbReference type="PANTHER" id="PTHR43525:SF1">
    <property type="entry name" value="PROTEIN MALY"/>
    <property type="match status" value="1"/>
</dbReference>
<evidence type="ECO:0000256" key="1">
    <source>
        <dbReference type="ARBA" id="ARBA00001933"/>
    </source>
</evidence>
<evidence type="ECO:0000256" key="3">
    <source>
        <dbReference type="ARBA" id="ARBA00022898"/>
    </source>
</evidence>
<accession>A0ABS2QZG1</accession>
<feature type="domain" description="Aminotransferase class I/classII large" evidence="6">
    <location>
        <begin position="31"/>
        <end position="384"/>
    </location>
</feature>
<dbReference type="InterPro" id="IPR004839">
    <property type="entry name" value="Aminotransferase_I/II_large"/>
</dbReference>
<dbReference type="InterPro" id="IPR015421">
    <property type="entry name" value="PyrdxlP-dep_Trfase_major"/>
</dbReference>
<dbReference type="GO" id="GO:0016829">
    <property type="term" value="F:lyase activity"/>
    <property type="evidence" value="ECO:0007669"/>
    <property type="project" value="UniProtKB-KW"/>
</dbReference>
<dbReference type="EC" id="4.4.1.13" evidence="2"/>
<evidence type="ECO:0000313" key="7">
    <source>
        <dbReference type="EMBL" id="MBM7704633.1"/>
    </source>
</evidence>
<dbReference type="Proteomes" id="UP000809829">
    <property type="component" value="Unassembled WGS sequence"/>
</dbReference>
<dbReference type="Pfam" id="PF00155">
    <property type="entry name" value="Aminotran_1_2"/>
    <property type="match status" value="1"/>
</dbReference>
<dbReference type="InterPro" id="IPR015424">
    <property type="entry name" value="PyrdxlP-dep_Trfase"/>
</dbReference>
<proteinExistence type="inferred from homology"/>
<reference evidence="7 8" key="1">
    <citation type="submission" date="2021-01" db="EMBL/GenBank/DDBJ databases">
        <title>Genomic Encyclopedia of Type Strains, Phase IV (KMG-IV): sequencing the most valuable type-strain genomes for metagenomic binning, comparative biology and taxonomic classification.</title>
        <authorList>
            <person name="Goeker M."/>
        </authorList>
    </citation>
    <scope>NUCLEOTIDE SEQUENCE [LARGE SCALE GENOMIC DNA]</scope>
    <source>
        <strain evidence="7 8">DSM 104297</strain>
    </source>
</reference>
<evidence type="ECO:0000256" key="5">
    <source>
        <dbReference type="ARBA" id="ARBA00037974"/>
    </source>
</evidence>
<dbReference type="InterPro" id="IPR015422">
    <property type="entry name" value="PyrdxlP-dep_Trfase_small"/>
</dbReference>
<evidence type="ECO:0000256" key="4">
    <source>
        <dbReference type="ARBA" id="ARBA00023239"/>
    </source>
</evidence>
<dbReference type="InterPro" id="IPR051798">
    <property type="entry name" value="Class-II_PLP-Dep_Aminotrans"/>
</dbReference>
<protein>
    <recommendedName>
        <fullName evidence="2">cysteine-S-conjugate beta-lyase</fullName>
        <ecNumber evidence="2">4.4.1.13</ecNumber>
    </recommendedName>
</protein>
<dbReference type="SUPFAM" id="SSF53383">
    <property type="entry name" value="PLP-dependent transferases"/>
    <property type="match status" value="1"/>
</dbReference>
<dbReference type="EMBL" id="JAFBFC010000007">
    <property type="protein sequence ID" value="MBM7704633.1"/>
    <property type="molecule type" value="Genomic_DNA"/>
</dbReference>
<dbReference type="Gene3D" id="3.40.640.10">
    <property type="entry name" value="Type I PLP-dependent aspartate aminotransferase-like (Major domain)"/>
    <property type="match status" value="1"/>
</dbReference>
<comment type="similarity">
    <text evidence="5">Belongs to the class-II pyridoxal-phosphate-dependent aminotransferase family. MalY/PatB cystathionine beta-lyase subfamily.</text>
</comment>
<sequence length="390" mass="44473">MSHYSFDHVVNRKQTQSVKWDKTDTFFGSSDVLPLWVADMDFLAPPDVLNALQERVNHGVFGYSATSSETSSALTQWLQRKHQWSVNEDSIVYSPGIVFAISMAIQAFTKQGDHILIQSPVYTPFFEMVKLNDRQVVENPLHLKDDRYEIDFTDLEEKLANDIKLMILCSPHNPVGRVWTREELTKIAALCIKYNVLLLSDEIHSDLIYQSHKHIPISSLDDQIAKQTITCVAPSKTFNIPGLQASAIIIPNEQLREAYNKQQQKQGFFTLNTFGIIAIEAAYRKGDAWLNDLLLYLEENVKLVESFIQSKLPDLRVIKPEGTYLMWIDFRNLNMTDEQFNHLLLHKGKVAVEPGTKYGENGSGFVRLNIACPRSTLLEGLERIERALST</sequence>
<name>A0ABS2QZG1_9BACI</name>
<dbReference type="NCBIfam" id="TIGR04350">
    <property type="entry name" value="C_S_lyase_PatB"/>
    <property type="match status" value="1"/>
</dbReference>
<dbReference type="PANTHER" id="PTHR43525">
    <property type="entry name" value="PROTEIN MALY"/>
    <property type="match status" value="1"/>
</dbReference>
<keyword evidence="8" id="KW-1185">Reference proteome</keyword>
<dbReference type="Gene3D" id="3.90.1150.10">
    <property type="entry name" value="Aspartate Aminotransferase, domain 1"/>
    <property type="match status" value="1"/>
</dbReference>
<dbReference type="RefSeq" id="WP_205188630.1">
    <property type="nucleotide sequence ID" value="NZ_JAFBFC010000007.1"/>
</dbReference>
<dbReference type="CDD" id="cd00609">
    <property type="entry name" value="AAT_like"/>
    <property type="match status" value="1"/>
</dbReference>
<keyword evidence="4 7" id="KW-0456">Lyase</keyword>
<evidence type="ECO:0000313" key="8">
    <source>
        <dbReference type="Proteomes" id="UP000809829"/>
    </source>
</evidence>
<evidence type="ECO:0000256" key="2">
    <source>
        <dbReference type="ARBA" id="ARBA00012224"/>
    </source>
</evidence>
<comment type="caution">
    <text evidence="7">The sequence shown here is derived from an EMBL/GenBank/DDBJ whole genome shotgun (WGS) entry which is preliminary data.</text>
</comment>
<evidence type="ECO:0000259" key="6">
    <source>
        <dbReference type="Pfam" id="PF00155"/>
    </source>
</evidence>